<dbReference type="PANTHER" id="PTHR11685">
    <property type="entry name" value="RBR FAMILY RING FINGER AND IBR DOMAIN-CONTAINING"/>
    <property type="match status" value="1"/>
</dbReference>
<keyword evidence="4" id="KW-0479">Metal-binding</keyword>
<sequence length="402" mass="44763">MAFRGVDRTTSLPTVRSALQDIKEFDRRRTGGFTTTGSSWRNAVYLPDEDFERLAQGHRPQTPESWDEYSHSDIDSDSELDVVSPIKPNLGPVSNLTLPLSTSILDPFVPSRISLQRDADIDSGTSFVAQQVRLISERDPECIVCSAAVPSYTSFIAPCGHHYCRVCLESYVTMSIQNESSFPPHCCSKPFPLGLEPDEPSSSRLFLSKSFSVSSVLSNPELIRHLDAKSRELSVPPKDRLYCPNPQCSVFLGSLTTLRTEARPAPIPCCSCGTTACLQCKGASHSGSKCPSSPEEAAEKQVRKLAKDEKWQTCPQCKEIVERTEGCPHMVCRCKAEFCYGCGSKWNDGMGCICRSRSAIPLVRTWEDGLEVGIIPSINATVHRVARRIRRWIRRHRYGNRQ</sequence>
<evidence type="ECO:0000256" key="8">
    <source>
        <dbReference type="ARBA" id="ARBA00022833"/>
    </source>
</evidence>
<organism evidence="12 13">
    <name type="scientific">Dendrothele bispora (strain CBS 962.96)</name>
    <dbReference type="NCBI Taxonomy" id="1314807"/>
    <lineage>
        <taxon>Eukaryota</taxon>
        <taxon>Fungi</taxon>
        <taxon>Dikarya</taxon>
        <taxon>Basidiomycota</taxon>
        <taxon>Agaricomycotina</taxon>
        <taxon>Agaricomycetes</taxon>
        <taxon>Agaricomycetidae</taxon>
        <taxon>Agaricales</taxon>
        <taxon>Agaricales incertae sedis</taxon>
        <taxon>Dendrothele</taxon>
    </lineage>
</organism>
<evidence type="ECO:0000256" key="9">
    <source>
        <dbReference type="PROSITE-ProRule" id="PRU00175"/>
    </source>
</evidence>
<dbReference type="Gene3D" id="1.20.120.1750">
    <property type="match status" value="1"/>
</dbReference>
<keyword evidence="5" id="KW-0677">Repeat</keyword>
<dbReference type="InterPro" id="IPR002867">
    <property type="entry name" value="IBR_dom"/>
</dbReference>
<evidence type="ECO:0000259" key="11">
    <source>
        <dbReference type="PROSITE" id="PS51873"/>
    </source>
</evidence>
<dbReference type="Proteomes" id="UP000297245">
    <property type="component" value="Unassembled WGS sequence"/>
</dbReference>
<dbReference type="CDD" id="cd22584">
    <property type="entry name" value="Rcat_RBR_unk"/>
    <property type="match status" value="1"/>
</dbReference>
<feature type="domain" description="RING-type" evidence="10">
    <location>
        <begin position="142"/>
        <end position="186"/>
    </location>
</feature>
<keyword evidence="6 9" id="KW-0863">Zinc-finger</keyword>
<keyword evidence="7" id="KW-0833">Ubl conjugation pathway</keyword>
<dbReference type="InterPro" id="IPR031127">
    <property type="entry name" value="E3_UB_ligase_RBR"/>
</dbReference>
<dbReference type="InterPro" id="IPR017907">
    <property type="entry name" value="Znf_RING_CS"/>
</dbReference>
<evidence type="ECO:0000256" key="7">
    <source>
        <dbReference type="ARBA" id="ARBA00022786"/>
    </source>
</evidence>
<keyword evidence="3" id="KW-0808">Transferase</keyword>
<dbReference type="EC" id="2.3.2.31" evidence="2"/>
<evidence type="ECO:0000313" key="12">
    <source>
        <dbReference type="EMBL" id="THU89642.1"/>
    </source>
</evidence>
<evidence type="ECO:0000256" key="6">
    <source>
        <dbReference type="ARBA" id="ARBA00022771"/>
    </source>
</evidence>
<dbReference type="GO" id="GO:0016567">
    <property type="term" value="P:protein ubiquitination"/>
    <property type="evidence" value="ECO:0007669"/>
    <property type="project" value="InterPro"/>
</dbReference>
<dbReference type="OrthoDB" id="9977870at2759"/>
<feature type="domain" description="RING-type" evidence="11">
    <location>
        <begin position="138"/>
        <end position="366"/>
    </location>
</feature>
<dbReference type="InterPro" id="IPR044066">
    <property type="entry name" value="TRIAD_supradom"/>
</dbReference>
<dbReference type="PROSITE" id="PS50089">
    <property type="entry name" value="ZF_RING_2"/>
    <property type="match status" value="1"/>
</dbReference>
<dbReference type="Pfam" id="PF01485">
    <property type="entry name" value="IBR"/>
    <property type="match status" value="2"/>
</dbReference>
<evidence type="ECO:0000256" key="4">
    <source>
        <dbReference type="ARBA" id="ARBA00022723"/>
    </source>
</evidence>
<keyword evidence="13" id="KW-1185">Reference proteome</keyword>
<dbReference type="GO" id="GO:0061630">
    <property type="term" value="F:ubiquitin protein ligase activity"/>
    <property type="evidence" value="ECO:0007669"/>
    <property type="project" value="UniProtKB-EC"/>
</dbReference>
<dbReference type="SMART" id="SM00647">
    <property type="entry name" value="IBR"/>
    <property type="match status" value="2"/>
</dbReference>
<protein>
    <recommendedName>
        <fullName evidence="2">RBR-type E3 ubiquitin transferase</fullName>
        <ecNumber evidence="2">2.3.2.31</ecNumber>
    </recommendedName>
</protein>
<dbReference type="SUPFAM" id="SSF57850">
    <property type="entry name" value="RING/U-box"/>
    <property type="match status" value="2"/>
</dbReference>
<dbReference type="PROSITE" id="PS51873">
    <property type="entry name" value="TRIAD"/>
    <property type="match status" value="1"/>
</dbReference>
<evidence type="ECO:0000256" key="5">
    <source>
        <dbReference type="ARBA" id="ARBA00022737"/>
    </source>
</evidence>
<evidence type="ECO:0000313" key="13">
    <source>
        <dbReference type="Proteomes" id="UP000297245"/>
    </source>
</evidence>
<evidence type="ECO:0000259" key="10">
    <source>
        <dbReference type="PROSITE" id="PS50089"/>
    </source>
</evidence>
<name>A0A4S8LK96_DENBC</name>
<evidence type="ECO:0000256" key="2">
    <source>
        <dbReference type="ARBA" id="ARBA00012251"/>
    </source>
</evidence>
<proteinExistence type="predicted"/>
<evidence type="ECO:0000256" key="3">
    <source>
        <dbReference type="ARBA" id="ARBA00022679"/>
    </source>
</evidence>
<evidence type="ECO:0000256" key="1">
    <source>
        <dbReference type="ARBA" id="ARBA00001798"/>
    </source>
</evidence>
<gene>
    <name evidence="12" type="ORF">K435DRAFT_760900</name>
</gene>
<dbReference type="GO" id="GO:0008270">
    <property type="term" value="F:zinc ion binding"/>
    <property type="evidence" value="ECO:0007669"/>
    <property type="project" value="UniProtKB-KW"/>
</dbReference>
<comment type="catalytic activity">
    <reaction evidence="1">
        <text>[E2 ubiquitin-conjugating enzyme]-S-ubiquitinyl-L-cysteine + [acceptor protein]-L-lysine = [E2 ubiquitin-conjugating enzyme]-L-cysteine + [acceptor protein]-N(6)-ubiquitinyl-L-lysine.</text>
        <dbReference type="EC" id="2.3.2.31"/>
    </reaction>
</comment>
<keyword evidence="8" id="KW-0862">Zinc</keyword>
<dbReference type="InterPro" id="IPR001841">
    <property type="entry name" value="Znf_RING"/>
</dbReference>
<accession>A0A4S8LK96</accession>
<dbReference type="PROSITE" id="PS00518">
    <property type="entry name" value="ZF_RING_1"/>
    <property type="match status" value="1"/>
</dbReference>
<dbReference type="Gene3D" id="3.30.40.10">
    <property type="entry name" value="Zinc/RING finger domain, C3HC4 (zinc finger)"/>
    <property type="match status" value="1"/>
</dbReference>
<dbReference type="InterPro" id="IPR013083">
    <property type="entry name" value="Znf_RING/FYVE/PHD"/>
</dbReference>
<dbReference type="AlphaFoldDB" id="A0A4S8LK96"/>
<dbReference type="EMBL" id="ML179361">
    <property type="protein sequence ID" value="THU89642.1"/>
    <property type="molecule type" value="Genomic_DNA"/>
</dbReference>
<reference evidence="12 13" key="1">
    <citation type="journal article" date="2019" name="Nat. Ecol. Evol.">
        <title>Megaphylogeny resolves global patterns of mushroom evolution.</title>
        <authorList>
            <person name="Varga T."/>
            <person name="Krizsan K."/>
            <person name="Foldi C."/>
            <person name="Dima B."/>
            <person name="Sanchez-Garcia M."/>
            <person name="Sanchez-Ramirez S."/>
            <person name="Szollosi G.J."/>
            <person name="Szarkandi J.G."/>
            <person name="Papp V."/>
            <person name="Albert L."/>
            <person name="Andreopoulos W."/>
            <person name="Angelini C."/>
            <person name="Antonin V."/>
            <person name="Barry K.W."/>
            <person name="Bougher N.L."/>
            <person name="Buchanan P."/>
            <person name="Buyck B."/>
            <person name="Bense V."/>
            <person name="Catcheside P."/>
            <person name="Chovatia M."/>
            <person name="Cooper J."/>
            <person name="Damon W."/>
            <person name="Desjardin D."/>
            <person name="Finy P."/>
            <person name="Geml J."/>
            <person name="Haridas S."/>
            <person name="Hughes K."/>
            <person name="Justo A."/>
            <person name="Karasinski D."/>
            <person name="Kautmanova I."/>
            <person name="Kiss B."/>
            <person name="Kocsube S."/>
            <person name="Kotiranta H."/>
            <person name="LaButti K.M."/>
            <person name="Lechner B.E."/>
            <person name="Liimatainen K."/>
            <person name="Lipzen A."/>
            <person name="Lukacs Z."/>
            <person name="Mihaltcheva S."/>
            <person name="Morgado L.N."/>
            <person name="Niskanen T."/>
            <person name="Noordeloos M.E."/>
            <person name="Ohm R.A."/>
            <person name="Ortiz-Santana B."/>
            <person name="Ovrebo C."/>
            <person name="Racz N."/>
            <person name="Riley R."/>
            <person name="Savchenko A."/>
            <person name="Shiryaev A."/>
            <person name="Soop K."/>
            <person name="Spirin V."/>
            <person name="Szebenyi C."/>
            <person name="Tomsovsky M."/>
            <person name="Tulloss R.E."/>
            <person name="Uehling J."/>
            <person name="Grigoriev I.V."/>
            <person name="Vagvolgyi C."/>
            <person name="Papp T."/>
            <person name="Martin F.M."/>
            <person name="Miettinen O."/>
            <person name="Hibbett D.S."/>
            <person name="Nagy L.G."/>
        </authorList>
    </citation>
    <scope>NUCLEOTIDE SEQUENCE [LARGE SCALE GENOMIC DNA]</scope>
    <source>
        <strain evidence="12 13">CBS 962.96</strain>
    </source>
</reference>